<reference evidence="8 9" key="1">
    <citation type="submission" date="2019-08" db="EMBL/GenBank/DDBJ databases">
        <title>Complete genome sequence of Thermosulfurimonas marina SU872T, an anaerobic thermophilic chemolithoautotrophic bacterium isolated from a shallow marine hydrothermal vent.</title>
        <authorList>
            <person name="Allioux M."/>
            <person name="Jebbar M."/>
            <person name="Slobodkina G."/>
            <person name="Slobodkin A."/>
            <person name="Moalic Y."/>
            <person name="Frolova A."/>
            <person name="Shao Z."/>
            <person name="Alain K."/>
        </authorList>
    </citation>
    <scope>NUCLEOTIDE SEQUENCE [LARGE SCALE GENOMIC DNA]</scope>
    <source>
        <strain evidence="8 9">SU872</strain>
    </source>
</reference>
<feature type="transmembrane region" description="Helical" evidence="6">
    <location>
        <begin position="138"/>
        <end position="156"/>
    </location>
</feature>
<evidence type="ECO:0000256" key="3">
    <source>
        <dbReference type="ARBA" id="ARBA00022692"/>
    </source>
</evidence>
<dbReference type="PANTHER" id="PTHR12677">
    <property type="entry name" value="GOLGI APPARATUS MEMBRANE PROTEIN TVP38-RELATED"/>
    <property type="match status" value="1"/>
</dbReference>
<gene>
    <name evidence="8" type="ORF">FVE67_05535</name>
</gene>
<protein>
    <recommendedName>
        <fullName evidence="6">TVP38/TMEM64 family membrane protein</fullName>
    </recommendedName>
</protein>
<accession>A0A6H1WT19</accession>
<dbReference type="Pfam" id="PF09335">
    <property type="entry name" value="VTT_dom"/>
    <property type="match status" value="1"/>
</dbReference>
<feature type="transmembrane region" description="Helical" evidence="6">
    <location>
        <begin position="102"/>
        <end position="118"/>
    </location>
</feature>
<dbReference type="AlphaFoldDB" id="A0A6H1WT19"/>
<feature type="domain" description="VTT" evidence="7">
    <location>
        <begin position="42"/>
        <end position="159"/>
    </location>
</feature>
<evidence type="ECO:0000313" key="9">
    <source>
        <dbReference type="Proteomes" id="UP000501253"/>
    </source>
</evidence>
<evidence type="ECO:0000313" key="8">
    <source>
        <dbReference type="EMBL" id="QJA06299.1"/>
    </source>
</evidence>
<keyword evidence="4 6" id="KW-1133">Transmembrane helix</keyword>
<evidence type="ECO:0000256" key="5">
    <source>
        <dbReference type="ARBA" id="ARBA00023136"/>
    </source>
</evidence>
<dbReference type="EMBL" id="CP042909">
    <property type="protein sequence ID" value="QJA06299.1"/>
    <property type="molecule type" value="Genomic_DNA"/>
</dbReference>
<evidence type="ECO:0000259" key="7">
    <source>
        <dbReference type="Pfam" id="PF09335"/>
    </source>
</evidence>
<keyword evidence="9" id="KW-1185">Reference proteome</keyword>
<evidence type="ECO:0000256" key="6">
    <source>
        <dbReference type="RuleBase" id="RU366058"/>
    </source>
</evidence>
<name>A0A6H1WT19_9BACT</name>
<dbReference type="InterPro" id="IPR032816">
    <property type="entry name" value="VTT_dom"/>
</dbReference>
<comment type="similarity">
    <text evidence="6">Belongs to the TVP38/TMEM64 family.</text>
</comment>
<dbReference type="PANTHER" id="PTHR12677:SF59">
    <property type="entry name" value="GOLGI APPARATUS MEMBRANE PROTEIN TVP38-RELATED"/>
    <property type="match status" value="1"/>
</dbReference>
<sequence length="193" mass="21682">MFNLWSLWENREALRAFVEAQGALAPLAFVALQALQVVLAPLPGEVTGFLAGYLFGPWEGFFLAMSGLALGSSAAFGLARLFERSLEAHFRERPFYQRTVRFTRRHGPTAAFLLFLFPGLPKDYLCYALGLLPFPFRLFFPVMLLGRAPATLALTFQGDALYRADWRRLFWVGLAVGLALCGFLILKRRLEGE</sequence>
<dbReference type="KEGG" id="tmai:FVE67_05535"/>
<proteinExistence type="inferred from homology"/>
<evidence type="ECO:0000256" key="4">
    <source>
        <dbReference type="ARBA" id="ARBA00022989"/>
    </source>
</evidence>
<comment type="subcellular location">
    <subcellularLocation>
        <location evidence="1 6">Cell membrane</location>
        <topology evidence="1 6">Multi-pass membrane protein</topology>
    </subcellularLocation>
</comment>
<dbReference type="GO" id="GO:0005886">
    <property type="term" value="C:plasma membrane"/>
    <property type="evidence" value="ECO:0007669"/>
    <property type="project" value="UniProtKB-SubCell"/>
</dbReference>
<feature type="transmembrane region" description="Helical" evidence="6">
    <location>
        <begin position="60"/>
        <end position="82"/>
    </location>
</feature>
<organism evidence="8 9">
    <name type="scientific">Thermosulfurimonas marina</name>
    <dbReference type="NCBI Taxonomy" id="2047767"/>
    <lineage>
        <taxon>Bacteria</taxon>
        <taxon>Pseudomonadati</taxon>
        <taxon>Thermodesulfobacteriota</taxon>
        <taxon>Thermodesulfobacteria</taxon>
        <taxon>Thermodesulfobacteriales</taxon>
        <taxon>Thermodesulfobacteriaceae</taxon>
        <taxon>Thermosulfurimonas</taxon>
    </lineage>
</organism>
<keyword evidence="5 6" id="KW-0472">Membrane</keyword>
<keyword evidence="2 6" id="KW-1003">Cell membrane</keyword>
<dbReference type="Proteomes" id="UP000501253">
    <property type="component" value="Chromosome"/>
</dbReference>
<dbReference type="InterPro" id="IPR015414">
    <property type="entry name" value="TMEM64"/>
</dbReference>
<feature type="transmembrane region" description="Helical" evidence="6">
    <location>
        <begin position="21"/>
        <end position="40"/>
    </location>
</feature>
<evidence type="ECO:0000256" key="1">
    <source>
        <dbReference type="ARBA" id="ARBA00004651"/>
    </source>
</evidence>
<feature type="transmembrane region" description="Helical" evidence="6">
    <location>
        <begin position="168"/>
        <end position="186"/>
    </location>
</feature>
<evidence type="ECO:0000256" key="2">
    <source>
        <dbReference type="ARBA" id="ARBA00022475"/>
    </source>
</evidence>
<keyword evidence="3 6" id="KW-0812">Transmembrane</keyword>